<evidence type="ECO:0000256" key="3">
    <source>
        <dbReference type="ARBA" id="ARBA00022722"/>
    </source>
</evidence>
<name>A0ABP8FGL4_9BACT</name>
<keyword evidence="5 10" id="KW-0269">Exonuclease</keyword>
<evidence type="ECO:0000256" key="5">
    <source>
        <dbReference type="ARBA" id="ARBA00022839"/>
    </source>
</evidence>
<accession>A0ABP8FGL4</accession>
<dbReference type="InterPro" id="IPR038763">
    <property type="entry name" value="DHH_sf"/>
</dbReference>
<sequence length="567" mass="62974">MAMDKKWTIQSCDAEQCSRLGDALGIHPVLCRLLANRGIGTFEDARRFFRPSPAELHDPWLMKDMDKAVQRLETAVSRGEKILVYGDYDVDGTTAVAVVYDFLLPFCPAIDFYIPHRYREGYGLSAEGIRHAGENGVTLLICLDCGIKAVDKIAFARTLGIDVIVCDHHLPGAALPPATAILNPKQPGCPYPYKELSGCGIGFKLIQAWAGKRNIPEQQVLRYLDLVATSIAADIVPLTGENRALAFYGLKQANEQPSAGLKALIEQSGLKKTLHISDLVFSVAPRVNAAGRMDDARKAVLLFIEQEQERAREYAAQLHRDNLERKEADADITREALELLSEQPVRSTTVLFKPHWHKGVVGIVASRLMESYYRPTIVLTRSGEQVAGSARSVSGFNICEALHACRDLLDNYGGHAYAAGMTLKPENVAAFGQRFESVVAGSIDPALLVPEIRIDAEIQLQDITPRFYRILSQFEPFGPDNNRPVFMVRNLRDTGYSRIVKEAHLRLEVRDESGIRMKGIGFNLACKYPLVRDNAAFDLCFTLEENEWNGYTTLQLNITDIRSAEPA</sequence>
<evidence type="ECO:0000313" key="11">
    <source>
        <dbReference type="Proteomes" id="UP001501207"/>
    </source>
</evidence>
<keyword evidence="6" id="KW-0175">Coiled coil</keyword>
<dbReference type="NCBIfam" id="TIGR00644">
    <property type="entry name" value="recJ"/>
    <property type="match status" value="1"/>
</dbReference>
<dbReference type="EMBL" id="BAABFN010000001">
    <property type="protein sequence ID" value="GAA4303388.1"/>
    <property type="molecule type" value="Genomic_DNA"/>
</dbReference>
<comment type="caution">
    <text evidence="10">The sequence shown here is derived from an EMBL/GenBank/DDBJ whole genome shotgun (WGS) entry which is preliminary data.</text>
</comment>
<protein>
    <recommendedName>
        <fullName evidence="2">Single-stranded-DNA-specific exonuclease RecJ</fullName>
    </recommendedName>
</protein>
<dbReference type="Pfam" id="PF17768">
    <property type="entry name" value="RecJ_OB"/>
    <property type="match status" value="1"/>
</dbReference>
<evidence type="ECO:0000259" key="9">
    <source>
        <dbReference type="Pfam" id="PF17768"/>
    </source>
</evidence>
<evidence type="ECO:0000259" key="8">
    <source>
        <dbReference type="Pfam" id="PF02272"/>
    </source>
</evidence>
<dbReference type="Gene3D" id="3.90.1640.30">
    <property type="match status" value="1"/>
</dbReference>
<evidence type="ECO:0000313" key="10">
    <source>
        <dbReference type="EMBL" id="GAA4303388.1"/>
    </source>
</evidence>
<feature type="coiled-coil region" evidence="6">
    <location>
        <begin position="304"/>
        <end position="343"/>
    </location>
</feature>
<dbReference type="Gene3D" id="3.10.310.30">
    <property type="match status" value="1"/>
</dbReference>
<feature type="domain" description="RecJ OB" evidence="9">
    <location>
        <begin position="454"/>
        <end position="560"/>
    </location>
</feature>
<organism evidence="10 11">
    <name type="scientific">Compostibacter hankyongensis</name>
    <dbReference type="NCBI Taxonomy" id="1007089"/>
    <lineage>
        <taxon>Bacteria</taxon>
        <taxon>Pseudomonadati</taxon>
        <taxon>Bacteroidota</taxon>
        <taxon>Chitinophagia</taxon>
        <taxon>Chitinophagales</taxon>
        <taxon>Chitinophagaceae</taxon>
        <taxon>Compostibacter</taxon>
    </lineage>
</organism>
<evidence type="ECO:0000259" key="7">
    <source>
        <dbReference type="Pfam" id="PF01368"/>
    </source>
</evidence>
<feature type="domain" description="DDH" evidence="7">
    <location>
        <begin position="81"/>
        <end position="231"/>
    </location>
</feature>
<keyword evidence="11" id="KW-1185">Reference proteome</keyword>
<dbReference type="Proteomes" id="UP001501207">
    <property type="component" value="Unassembled WGS sequence"/>
</dbReference>
<dbReference type="PANTHER" id="PTHR30255">
    <property type="entry name" value="SINGLE-STRANDED-DNA-SPECIFIC EXONUCLEASE RECJ"/>
    <property type="match status" value="1"/>
</dbReference>
<dbReference type="InterPro" id="IPR001667">
    <property type="entry name" value="DDH_dom"/>
</dbReference>
<dbReference type="InterPro" id="IPR003156">
    <property type="entry name" value="DHHA1_dom"/>
</dbReference>
<dbReference type="InterPro" id="IPR041122">
    <property type="entry name" value="RecJ_OB"/>
</dbReference>
<evidence type="ECO:0000256" key="2">
    <source>
        <dbReference type="ARBA" id="ARBA00019841"/>
    </source>
</evidence>
<proteinExistence type="inferred from homology"/>
<gene>
    <name evidence="10" type="primary">recJ</name>
    <name evidence="10" type="ORF">GCM10023143_06720</name>
</gene>
<dbReference type="InterPro" id="IPR051673">
    <property type="entry name" value="SSDNA_exonuclease_RecJ"/>
</dbReference>
<evidence type="ECO:0000256" key="6">
    <source>
        <dbReference type="SAM" id="Coils"/>
    </source>
</evidence>
<evidence type="ECO:0000256" key="4">
    <source>
        <dbReference type="ARBA" id="ARBA00022801"/>
    </source>
</evidence>
<dbReference type="Pfam" id="PF02272">
    <property type="entry name" value="DHHA1"/>
    <property type="match status" value="1"/>
</dbReference>
<dbReference type="SUPFAM" id="SSF64182">
    <property type="entry name" value="DHH phosphoesterases"/>
    <property type="match status" value="1"/>
</dbReference>
<dbReference type="Pfam" id="PF01368">
    <property type="entry name" value="DHH"/>
    <property type="match status" value="1"/>
</dbReference>
<dbReference type="PANTHER" id="PTHR30255:SF2">
    <property type="entry name" value="SINGLE-STRANDED-DNA-SPECIFIC EXONUCLEASE RECJ"/>
    <property type="match status" value="1"/>
</dbReference>
<dbReference type="InterPro" id="IPR004610">
    <property type="entry name" value="RecJ"/>
</dbReference>
<evidence type="ECO:0000256" key="1">
    <source>
        <dbReference type="ARBA" id="ARBA00005915"/>
    </source>
</evidence>
<keyword evidence="4" id="KW-0378">Hydrolase</keyword>
<keyword evidence="3" id="KW-0540">Nuclease</keyword>
<dbReference type="GO" id="GO:0004527">
    <property type="term" value="F:exonuclease activity"/>
    <property type="evidence" value="ECO:0007669"/>
    <property type="project" value="UniProtKB-KW"/>
</dbReference>
<comment type="similarity">
    <text evidence="1">Belongs to the RecJ family.</text>
</comment>
<feature type="domain" description="DHHA1" evidence="8">
    <location>
        <begin position="351"/>
        <end position="439"/>
    </location>
</feature>
<dbReference type="RefSeq" id="WP_344975325.1">
    <property type="nucleotide sequence ID" value="NZ_BAABFN010000001.1"/>
</dbReference>
<reference evidence="11" key="1">
    <citation type="journal article" date="2019" name="Int. J. Syst. Evol. Microbiol.">
        <title>The Global Catalogue of Microorganisms (GCM) 10K type strain sequencing project: providing services to taxonomists for standard genome sequencing and annotation.</title>
        <authorList>
            <consortium name="The Broad Institute Genomics Platform"/>
            <consortium name="The Broad Institute Genome Sequencing Center for Infectious Disease"/>
            <person name="Wu L."/>
            <person name="Ma J."/>
        </authorList>
    </citation>
    <scope>NUCLEOTIDE SEQUENCE [LARGE SCALE GENOMIC DNA]</scope>
    <source>
        <strain evidence="11">JCM 17664</strain>
    </source>
</reference>